<organism evidence="2 3">
    <name type="scientific">Fulvivirga sedimenti</name>
    <dbReference type="NCBI Taxonomy" id="2879465"/>
    <lineage>
        <taxon>Bacteria</taxon>
        <taxon>Pseudomonadati</taxon>
        <taxon>Bacteroidota</taxon>
        <taxon>Cytophagia</taxon>
        <taxon>Cytophagales</taxon>
        <taxon>Fulvivirgaceae</taxon>
        <taxon>Fulvivirga</taxon>
    </lineage>
</organism>
<feature type="chain" id="PRO_5040858015" description="Aromatic hydrocarbon degradation protein" evidence="1">
    <location>
        <begin position="26"/>
        <end position="428"/>
    </location>
</feature>
<accession>A0A9X1L2H0</accession>
<dbReference type="AlphaFoldDB" id="A0A9X1L2H0"/>
<evidence type="ECO:0000313" key="3">
    <source>
        <dbReference type="Proteomes" id="UP001139409"/>
    </source>
</evidence>
<evidence type="ECO:0000256" key="1">
    <source>
        <dbReference type="SAM" id="SignalP"/>
    </source>
</evidence>
<gene>
    <name evidence="2" type="ORF">LDX50_25135</name>
</gene>
<dbReference type="Proteomes" id="UP001139409">
    <property type="component" value="Unassembled WGS sequence"/>
</dbReference>
<dbReference type="Gene3D" id="2.40.160.60">
    <property type="entry name" value="Outer membrane protein transport protein (OMPP1/FadL/TodX)"/>
    <property type="match status" value="1"/>
</dbReference>
<reference evidence="2" key="1">
    <citation type="submission" date="2021-09" db="EMBL/GenBank/DDBJ databases">
        <title>Fulvivirga sp. isolated from coastal sediment.</title>
        <authorList>
            <person name="Yu H."/>
        </authorList>
    </citation>
    <scope>NUCLEOTIDE SEQUENCE</scope>
    <source>
        <strain evidence="2">1062</strain>
    </source>
</reference>
<evidence type="ECO:0000313" key="2">
    <source>
        <dbReference type="EMBL" id="MCA6078181.1"/>
    </source>
</evidence>
<dbReference type="SUPFAM" id="SSF56935">
    <property type="entry name" value="Porins"/>
    <property type="match status" value="1"/>
</dbReference>
<dbReference type="EMBL" id="JAIXNE010000005">
    <property type="protein sequence ID" value="MCA6078181.1"/>
    <property type="molecule type" value="Genomic_DNA"/>
</dbReference>
<sequence length="428" mass="47773">MFRKFSNYILVITLMSIATISYGQATKSPFSRLGIGDIVEPNLVNNQGMGGVGISNGNIWHLNYKNPALLPRNTLTVFSAGYIGGYQTLRDSVKTESNGGGNLNYLILAFPVMPGKWTTSVGILPYSVIDFVQTSREPVSGSPSDTTLITEEGSGGLNKFFWSNGYTLNKNFSIGLEASYIFGSATAEFSNTILTSENSFNYSPTVSTEINVNDFLFKAGVAFRKDSIMNSATRIQAGITYDFATDLSAKRTQTYERRLLGQPTSRDTLSFEEPGFYRLPSALGIGLSFTQEFKWTVGMDLKLQNWSEFLDYNGSNQNFKNTFSIGVGGEFTPDASSVDSYLERITYRFGVNYTTLPYVPRLASGEQVKDFGINFGWTLPVGRFSSIDMAFKVGQRGDVQNNYIKENYYKIYIGFTFNDQWFIKRKYD</sequence>
<keyword evidence="1" id="KW-0732">Signal</keyword>
<comment type="caution">
    <text evidence="2">The sequence shown here is derived from an EMBL/GenBank/DDBJ whole genome shotgun (WGS) entry which is preliminary data.</text>
</comment>
<feature type="signal peptide" evidence="1">
    <location>
        <begin position="1"/>
        <end position="25"/>
    </location>
</feature>
<dbReference type="RefSeq" id="WP_225699036.1">
    <property type="nucleotide sequence ID" value="NZ_JAIXNE010000005.1"/>
</dbReference>
<keyword evidence="3" id="KW-1185">Reference proteome</keyword>
<protein>
    <recommendedName>
        <fullName evidence="4">Aromatic hydrocarbon degradation protein</fullName>
    </recommendedName>
</protein>
<name>A0A9X1L2H0_9BACT</name>
<proteinExistence type="predicted"/>
<evidence type="ECO:0008006" key="4">
    <source>
        <dbReference type="Google" id="ProtNLM"/>
    </source>
</evidence>